<keyword evidence="1" id="KW-1133">Transmembrane helix</keyword>
<keyword evidence="1" id="KW-0472">Membrane</keyword>
<keyword evidence="3" id="KW-1185">Reference proteome</keyword>
<proteinExistence type="predicted"/>
<dbReference type="Proteomes" id="UP000064967">
    <property type="component" value="Chromosome"/>
</dbReference>
<evidence type="ECO:0000313" key="2">
    <source>
        <dbReference type="EMBL" id="AKU98621.1"/>
    </source>
</evidence>
<evidence type="ECO:0000313" key="3">
    <source>
        <dbReference type="Proteomes" id="UP000064967"/>
    </source>
</evidence>
<keyword evidence="1" id="KW-0812">Transmembrane</keyword>
<dbReference type="EMBL" id="CP012333">
    <property type="protein sequence ID" value="AKU98621.1"/>
    <property type="molecule type" value="Genomic_DNA"/>
</dbReference>
<dbReference type="STRING" id="1391654.AKJ09_05285"/>
<dbReference type="AlphaFoldDB" id="A0A0K1PYY8"/>
<organism evidence="2 3">
    <name type="scientific">Labilithrix luteola</name>
    <dbReference type="NCBI Taxonomy" id="1391654"/>
    <lineage>
        <taxon>Bacteria</taxon>
        <taxon>Pseudomonadati</taxon>
        <taxon>Myxococcota</taxon>
        <taxon>Polyangia</taxon>
        <taxon>Polyangiales</taxon>
        <taxon>Labilitrichaceae</taxon>
        <taxon>Labilithrix</taxon>
    </lineage>
</organism>
<evidence type="ECO:0008006" key="4">
    <source>
        <dbReference type="Google" id="ProtNLM"/>
    </source>
</evidence>
<dbReference type="KEGG" id="llu:AKJ09_05285"/>
<reference evidence="2 3" key="1">
    <citation type="submission" date="2015-08" db="EMBL/GenBank/DDBJ databases">
        <authorList>
            <person name="Babu N.S."/>
            <person name="Beckwith C.J."/>
            <person name="Beseler K.G."/>
            <person name="Brison A."/>
            <person name="Carone J.V."/>
            <person name="Caskin T.P."/>
            <person name="Diamond M."/>
            <person name="Durham M.E."/>
            <person name="Foxe J.M."/>
            <person name="Go M."/>
            <person name="Henderson B.A."/>
            <person name="Jones I.B."/>
            <person name="McGettigan J.A."/>
            <person name="Micheletti S.J."/>
            <person name="Nasrallah M.E."/>
            <person name="Ortiz D."/>
            <person name="Piller C.R."/>
            <person name="Privatt S.R."/>
            <person name="Schneider S.L."/>
            <person name="Sharp S."/>
            <person name="Smith T.C."/>
            <person name="Stanton J.D."/>
            <person name="Ullery H.E."/>
            <person name="Wilson R.J."/>
            <person name="Serrano M.G."/>
            <person name="Buck G."/>
            <person name="Lee V."/>
            <person name="Wang Y."/>
            <person name="Carvalho R."/>
            <person name="Voegtly L."/>
            <person name="Shi R."/>
            <person name="Duckworth R."/>
            <person name="Johnson A."/>
            <person name="Loviza R."/>
            <person name="Walstead R."/>
            <person name="Shah Z."/>
            <person name="Kiflezghi M."/>
            <person name="Wade K."/>
            <person name="Ball S.L."/>
            <person name="Bradley K.W."/>
            <person name="Asai D.J."/>
            <person name="Bowman C.A."/>
            <person name="Russell D.A."/>
            <person name="Pope W.H."/>
            <person name="Jacobs-Sera D."/>
            <person name="Hendrix R.W."/>
            <person name="Hatfull G.F."/>
        </authorList>
    </citation>
    <scope>NUCLEOTIDE SEQUENCE [LARGE SCALE GENOMIC DNA]</scope>
    <source>
        <strain evidence="2 3">DSM 27648</strain>
    </source>
</reference>
<sequence length="150" mass="16219">MGSNVVTEPVHTRVHRVRTRSWAAWAAFALMVVVAVALSVLAYRDLLPAELDAVHGSDKLLHATLAGGLAFFLDGALGHRDVMIASRRILPLAAILVLVPVGVEELLQRLSPVRSSSIWDYLADCVGVTISVSLSRGVLRPTKLRPHEEA</sequence>
<accession>A0A0K1PYY8</accession>
<feature type="transmembrane region" description="Helical" evidence="1">
    <location>
        <begin position="22"/>
        <end position="40"/>
    </location>
</feature>
<evidence type="ECO:0000256" key="1">
    <source>
        <dbReference type="SAM" id="Phobius"/>
    </source>
</evidence>
<protein>
    <recommendedName>
        <fullName evidence="4">VanZ-like domain-containing protein</fullName>
    </recommendedName>
</protein>
<name>A0A0K1PYY8_9BACT</name>
<gene>
    <name evidence="2" type="ORF">AKJ09_05285</name>
</gene>